<dbReference type="Pfam" id="PF08925">
    <property type="entry name" value="DUF1907"/>
    <property type="match status" value="1"/>
</dbReference>
<accession>A0A1B6FRR7</accession>
<evidence type="ECO:0000256" key="2">
    <source>
        <dbReference type="ARBA" id="ARBA00011245"/>
    </source>
</evidence>
<evidence type="ECO:0000256" key="4">
    <source>
        <dbReference type="ARBA" id="ARBA00022801"/>
    </source>
</evidence>
<proteinExistence type="predicted"/>
<dbReference type="InterPro" id="IPR015021">
    <property type="entry name" value="C11orf54_DUF1907"/>
</dbReference>
<dbReference type="AlphaFoldDB" id="A0A1B6FRR7"/>
<comment type="subunit">
    <text evidence="2">Monomer.</text>
</comment>
<evidence type="ECO:0000259" key="7">
    <source>
        <dbReference type="SMART" id="SM01168"/>
    </source>
</evidence>
<gene>
    <name evidence="8" type="ORF">g.9699</name>
</gene>
<organism evidence="8">
    <name type="scientific">Cuerna arida</name>
    <dbReference type="NCBI Taxonomy" id="1464854"/>
    <lineage>
        <taxon>Eukaryota</taxon>
        <taxon>Metazoa</taxon>
        <taxon>Ecdysozoa</taxon>
        <taxon>Arthropoda</taxon>
        <taxon>Hexapoda</taxon>
        <taxon>Insecta</taxon>
        <taxon>Pterygota</taxon>
        <taxon>Neoptera</taxon>
        <taxon>Paraneoptera</taxon>
        <taxon>Hemiptera</taxon>
        <taxon>Auchenorrhyncha</taxon>
        <taxon>Membracoidea</taxon>
        <taxon>Cicadellidae</taxon>
        <taxon>Cicadellinae</taxon>
        <taxon>Proconiini</taxon>
        <taxon>Cuerna</taxon>
    </lineage>
</organism>
<name>A0A1B6FRR7_9HEMI</name>
<protein>
    <recommendedName>
        <fullName evidence="7">DUF1907 domain-containing protein</fullName>
    </recommendedName>
</protein>
<dbReference type="GO" id="GO:0008270">
    <property type="term" value="F:zinc ion binding"/>
    <property type="evidence" value="ECO:0007669"/>
    <property type="project" value="TreeGrafter"/>
</dbReference>
<comment type="subcellular location">
    <subcellularLocation>
        <location evidence="1">Nucleus</location>
    </subcellularLocation>
</comment>
<evidence type="ECO:0000313" key="8">
    <source>
        <dbReference type="EMBL" id="JAS52916.1"/>
    </source>
</evidence>
<feature type="domain" description="DUF1907" evidence="7">
    <location>
        <begin position="26"/>
        <end position="307"/>
    </location>
</feature>
<dbReference type="SUPFAM" id="SSF117856">
    <property type="entry name" value="AF0104/ALDC/Ptd012-like"/>
    <property type="match status" value="1"/>
</dbReference>
<evidence type="ECO:0000256" key="1">
    <source>
        <dbReference type="ARBA" id="ARBA00004123"/>
    </source>
</evidence>
<dbReference type="GO" id="GO:0005634">
    <property type="term" value="C:nucleus"/>
    <property type="evidence" value="ECO:0007669"/>
    <property type="project" value="UniProtKB-SubCell"/>
</dbReference>
<dbReference type="EMBL" id="GECZ01016853">
    <property type="protein sequence ID" value="JAS52916.1"/>
    <property type="molecule type" value="Transcribed_RNA"/>
</dbReference>
<reference evidence="8" key="1">
    <citation type="submission" date="2015-11" db="EMBL/GenBank/DDBJ databases">
        <title>De novo transcriptome assembly of four potential Pierce s Disease insect vectors from Arizona vineyards.</title>
        <authorList>
            <person name="Tassone E.E."/>
        </authorList>
    </citation>
    <scope>NUCLEOTIDE SEQUENCE</scope>
</reference>
<dbReference type="GO" id="GO:0016788">
    <property type="term" value="F:hydrolase activity, acting on ester bonds"/>
    <property type="evidence" value="ECO:0007669"/>
    <property type="project" value="TreeGrafter"/>
</dbReference>
<dbReference type="CDD" id="cd17298">
    <property type="entry name" value="DUF1907"/>
    <property type="match status" value="1"/>
</dbReference>
<evidence type="ECO:0000256" key="5">
    <source>
        <dbReference type="ARBA" id="ARBA00022833"/>
    </source>
</evidence>
<evidence type="ECO:0000256" key="6">
    <source>
        <dbReference type="ARBA" id="ARBA00023242"/>
    </source>
</evidence>
<dbReference type="PANTHER" id="PTHR13204:SF1">
    <property type="entry name" value="ESTER HYDROLASE C11ORF54"/>
    <property type="match status" value="1"/>
</dbReference>
<evidence type="ECO:0000256" key="3">
    <source>
        <dbReference type="ARBA" id="ARBA00022723"/>
    </source>
</evidence>
<keyword evidence="6" id="KW-0539">Nucleus</keyword>
<keyword evidence="3" id="KW-0479">Metal-binding</keyword>
<keyword evidence="5" id="KW-0862">Zinc</keyword>
<dbReference type="SMART" id="SM01168">
    <property type="entry name" value="DUF1907"/>
    <property type="match status" value="1"/>
</dbReference>
<dbReference type="PANTHER" id="PTHR13204">
    <property type="entry name" value="PTD012 PROTEIN"/>
    <property type="match status" value="1"/>
</dbReference>
<sequence>MAQDPAKLKVEEKPLFVPPLEDVVQALQDGLVSYFSSVSVASVECPDLTAEPFCLVAQGLCGSPRVVEVGGVSNFMPLYNPDKIYDLKYFNQLLKVDPVVALGTGAGPFLDDHRCCELLANARISNGEVQSLNRIAKVTNENDRGYIVQFLPKEETKFVLMANLFVSNGKPGKVLKIHCKNRIKDEDFPAAVRKCLVEKFKGKELGLGGVFLVEGSKVCQHIPPERFSKVPITSPEQLNNWLKFFDMNPPLVFVGTILTHDMGLEMILQHFHSFSSHGEGGHYHFDTDAHAVDYLAYFSLAEKAVHVDRPQCTSTLKVDNIQPTQS</sequence>
<keyword evidence="4" id="KW-0378">Hydrolase</keyword>